<dbReference type="OrthoDB" id="408954at2759"/>
<evidence type="ECO:0000256" key="2">
    <source>
        <dbReference type="ARBA" id="ARBA00022692"/>
    </source>
</evidence>
<dbReference type="Proteomes" id="UP000663874">
    <property type="component" value="Unassembled WGS sequence"/>
</dbReference>
<sequence length="330" mass="39589">MGIGIRGIINIIRLHYGQQKLPALLLHNYDEWPQWKKLCYKNLIGCHVSRMLEFNVALICWLFLFPKTFSEAKEWQLCWVLKVILFNLTCEFTICGFWHWLTYESIYSKGKFKEKKFNPINPYECHDKKNEHLLEHEILISTLGWLHSAMIQCTMMWLWASGRVPYYADFWKYPLYSIFLLLLITYWRQFHFYWSHRVIHPWWNINYGLKDGDIGAVFYRYFHSLHHKSYNPGPWSGLSMHPIEHFIYYTCTYFPLLFSCHPLHFLYAKFHADISPIGGHDGYADPGGDSSFHYLHHAKFNCNYGSTLINFDQLFGTYVDYNDYKKLYSK</sequence>
<protein>
    <recommendedName>
        <fullName evidence="6">Fatty acid hydroxylase domain-containing protein</fullName>
    </recommendedName>
</protein>
<dbReference type="GO" id="GO:0008610">
    <property type="term" value="P:lipid biosynthetic process"/>
    <property type="evidence" value="ECO:0007669"/>
    <property type="project" value="InterPro"/>
</dbReference>
<evidence type="ECO:0000313" key="8">
    <source>
        <dbReference type="EMBL" id="CAF0793504.1"/>
    </source>
</evidence>
<name>A0A814GV03_9BILA</name>
<dbReference type="GO" id="GO:0016020">
    <property type="term" value="C:membrane"/>
    <property type="evidence" value="ECO:0007669"/>
    <property type="project" value="UniProtKB-SubCell"/>
</dbReference>
<comment type="subcellular location">
    <subcellularLocation>
        <location evidence="1">Membrane</location>
    </subcellularLocation>
</comment>
<keyword evidence="4 5" id="KW-0472">Membrane</keyword>
<feature type="transmembrane region" description="Helical" evidence="5">
    <location>
        <begin position="84"/>
        <end position="103"/>
    </location>
</feature>
<evidence type="ECO:0000313" key="14">
    <source>
        <dbReference type="Proteomes" id="UP000663870"/>
    </source>
</evidence>
<evidence type="ECO:0000313" key="9">
    <source>
        <dbReference type="EMBL" id="CAF0841619.1"/>
    </source>
</evidence>
<evidence type="ECO:0000313" key="13">
    <source>
        <dbReference type="EMBL" id="CAF3824583.1"/>
    </source>
</evidence>
<dbReference type="GO" id="GO:0005506">
    <property type="term" value="F:iron ion binding"/>
    <property type="evidence" value="ECO:0007669"/>
    <property type="project" value="InterPro"/>
</dbReference>
<evidence type="ECO:0000313" key="7">
    <source>
        <dbReference type="EMBL" id="CAF0766455.1"/>
    </source>
</evidence>
<dbReference type="EMBL" id="CAJNOH010000559">
    <property type="protein sequence ID" value="CAF1074621.1"/>
    <property type="molecule type" value="Genomic_DNA"/>
</dbReference>
<accession>A0A814GV03</accession>
<gene>
    <name evidence="12" type="ORF">FNK824_LOCUS6240</name>
    <name evidence="10" type="ORF">JXQ802_LOCUS14178</name>
    <name evidence="13" type="ORF">OTI717_LOCUS19618</name>
    <name evidence="11" type="ORF">PYM288_LOCUS18345</name>
    <name evidence="7" type="ORF">RFH988_LOCUS2124</name>
    <name evidence="9" type="ORF">SEV965_LOCUS2636</name>
    <name evidence="8" type="ORF">ZHD862_LOCUS2032</name>
</gene>
<evidence type="ECO:0000313" key="12">
    <source>
        <dbReference type="EMBL" id="CAF3655582.1"/>
    </source>
</evidence>
<evidence type="ECO:0000259" key="6">
    <source>
        <dbReference type="Pfam" id="PF04116"/>
    </source>
</evidence>
<dbReference type="EMBL" id="CAJNOO010000044">
    <property type="protein sequence ID" value="CAF0766455.1"/>
    <property type="molecule type" value="Genomic_DNA"/>
</dbReference>
<evidence type="ECO:0000256" key="5">
    <source>
        <dbReference type="SAM" id="Phobius"/>
    </source>
</evidence>
<keyword evidence="14" id="KW-1185">Reference proteome</keyword>
<reference evidence="10" key="1">
    <citation type="submission" date="2021-02" db="EMBL/GenBank/DDBJ databases">
        <authorList>
            <person name="Nowell W R."/>
        </authorList>
    </citation>
    <scope>NUCLEOTIDE SEQUENCE</scope>
</reference>
<evidence type="ECO:0000256" key="1">
    <source>
        <dbReference type="ARBA" id="ARBA00004370"/>
    </source>
</evidence>
<feature type="transmembrane region" description="Helical" evidence="5">
    <location>
        <begin position="43"/>
        <end position="64"/>
    </location>
</feature>
<dbReference type="EMBL" id="CAJOBE010000533">
    <property type="protein sequence ID" value="CAF3655582.1"/>
    <property type="molecule type" value="Genomic_DNA"/>
</dbReference>
<dbReference type="EMBL" id="CAJNOU010000061">
    <property type="protein sequence ID" value="CAF0841619.1"/>
    <property type="molecule type" value="Genomic_DNA"/>
</dbReference>
<dbReference type="InterPro" id="IPR006694">
    <property type="entry name" value="Fatty_acid_hydroxylase"/>
</dbReference>
<organism evidence="10 14">
    <name type="scientific">Rotaria sordida</name>
    <dbReference type="NCBI Taxonomy" id="392033"/>
    <lineage>
        <taxon>Eukaryota</taxon>
        <taxon>Metazoa</taxon>
        <taxon>Spiralia</taxon>
        <taxon>Gnathifera</taxon>
        <taxon>Rotifera</taxon>
        <taxon>Eurotatoria</taxon>
        <taxon>Bdelloidea</taxon>
        <taxon>Philodinida</taxon>
        <taxon>Philodinidae</taxon>
        <taxon>Rotaria</taxon>
    </lineage>
</organism>
<dbReference type="Proteomes" id="UP000663882">
    <property type="component" value="Unassembled WGS sequence"/>
</dbReference>
<dbReference type="Proteomes" id="UP000663823">
    <property type="component" value="Unassembled WGS sequence"/>
</dbReference>
<dbReference type="AlphaFoldDB" id="A0A814GV03"/>
<evidence type="ECO:0000313" key="10">
    <source>
        <dbReference type="EMBL" id="CAF1001096.1"/>
    </source>
</evidence>
<evidence type="ECO:0000313" key="11">
    <source>
        <dbReference type="EMBL" id="CAF1074621.1"/>
    </source>
</evidence>
<dbReference type="PANTHER" id="PTHR11863">
    <property type="entry name" value="STEROL DESATURASE"/>
    <property type="match status" value="1"/>
</dbReference>
<dbReference type="Pfam" id="PF04116">
    <property type="entry name" value="FA_hydroxylase"/>
    <property type="match status" value="1"/>
</dbReference>
<feature type="domain" description="Fatty acid hydroxylase" evidence="6">
    <location>
        <begin position="182"/>
        <end position="317"/>
    </location>
</feature>
<evidence type="ECO:0000256" key="4">
    <source>
        <dbReference type="ARBA" id="ARBA00023136"/>
    </source>
</evidence>
<proteinExistence type="predicted"/>
<dbReference type="EMBL" id="CAJNOL010000314">
    <property type="protein sequence ID" value="CAF1001096.1"/>
    <property type="molecule type" value="Genomic_DNA"/>
</dbReference>
<comment type="caution">
    <text evidence="10">The sequence shown here is derived from an EMBL/GenBank/DDBJ whole genome shotgun (WGS) entry which is preliminary data.</text>
</comment>
<dbReference type="Proteomes" id="UP000663889">
    <property type="component" value="Unassembled WGS sequence"/>
</dbReference>
<dbReference type="InterPro" id="IPR050307">
    <property type="entry name" value="Sterol_Desaturase_Related"/>
</dbReference>
<dbReference type="Proteomes" id="UP000663864">
    <property type="component" value="Unassembled WGS sequence"/>
</dbReference>
<dbReference type="EMBL" id="CAJOAX010002886">
    <property type="protein sequence ID" value="CAF3824583.1"/>
    <property type="molecule type" value="Genomic_DNA"/>
</dbReference>
<dbReference type="Proteomes" id="UP000663854">
    <property type="component" value="Unassembled WGS sequence"/>
</dbReference>
<feature type="transmembrane region" description="Helical" evidence="5">
    <location>
        <begin position="138"/>
        <end position="158"/>
    </location>
</feature>
<dbReference type="Proteomes" id="UP000663870">
    <property type="component" value="Unassembled WGS sequence"/>
</dbReference>
<dbReference type="GO" id="GO:0016491">
    <property type="term" value="F:oxidoreductase activity"/>
    <property type="evidence" value="ECO:0007669"/>
    <property type="project" value="InterPro"/>
</dbReference>
<keyword evidence="3 5" id="KW-1133">Transmembrane helix</keyword>
<dbReference type="EMBL" id="CAJNOT010000038">
    <property type="protein sequence ID" value="CAF0793504.1"/>
    <property type="molecule type" value="Genomic_DNA"/>
</dbReference>
<evidence type="ECO:0000256" key="3">
    <source>
        <dbReference type="ARBA" id="ARBA00022989"/>
    </source>
</evidence>
<feature type="transmembrane region" description="Helical" evidence="5">
    <location>
        <begin position="170"/>
        <end position="187"/>
    </location>
</feature>
<keyword evidence="2 5" id="KW-0812">Transmembrane</keyword>